<keyword evidence="2" id="KW-1133">Transmembrane helix</keyword>
<feature type="compositionally biased region" description="Basic and acidic residues" evidence="1">
    <location>
        <begin position="23"/>
        <end position="41"/>
    </location>
</feature>
<sequence>MKKVLGIAVMGGMLLLAGCNGNKDTKEPKEKVEQSTEQTEEMKEYRAVHEKYDMKMNKEINKALQLFEVAKEKGGKEITTATYKEDVQKVTTSMLEDIDHIRKEIRVPKSKEQEHEVYVGFLNESEQAMKKLQKLAKEEDSSLIRDIEINFATASTYYKRFLLTTAYFFILFLFCILFSFHQRRQLLNQIFDSLYQV</sequence>
<protein>
    <recommendedName>
        <fullName evidence="5">Lipoprotein</fullName>
    </recommendedName>
</protein>
<keyword evidence="2" id="KW-0472">Membrane</keyword>
<evidence type="ECO:0000256" key="1">
    <source>
        <dbReference type="SAM" id="MobiDB-lite"/>
    </source>
</evidence>
<reference evidence="3 4" key="1">
    <citation type="submission" date="2016-10" db="EMBL/GenBank/DDBJ databases">
        <title>Comparative genomics of Bacillus thuringiensis reveals a path to pathogens against multiple invertebrate hosts.</title>
        <authorList>
            <person name="Zheng J."/>
            <person name="Gao Q."/>
            <person name="Liu H."/>
            <person name="Peng D."/>
            <person name="Ruan L."/>
            <person name="Sun M."/>
        </authorList>
    </citation>
    <scope>NUCLEOTIDE SEQUENCE [LARGE SCALE GENOMIC DNA]</scope>
    <source>
        <strain evidence="3">I13</strain>
    </source>
</reference>
<accession>A0A9X6KW84</accession>
<feature type="transmembrane region" description="Helical" evidence="2">
    <location>
        <begin position="161"/>
        <end position="180"/>
    </location>
</feature>
<evidence type="ECO:0000313" key="3">
    <source>
        <dbReference type="EMBL" id="OUA22022.1"/>
    </source>
</evidence>
<evidence type="ECO:0008006" key="5">
    <source>
        <dbReference type="Google" id="ProtNLM"/>
    </source>
</evidence>
<comment type="caution">
    <text evidence="3">The sequence shown here is derived from an EMBL/GenBank/DDBJ whole genome shotgun (WGS) entry which is preliminary data.</text>
</comment>
<evidence type="ECO:0000256" key="2">
    <source>
        <dbReference type="SAM" id="Phobius"/>
    </source>
</evidence>
<keyword evidence="2" id="KW-0812">Transmembrane</keyword>
<gene>
    <name evidence="3" type="ORF">BK775_21965</name>
</gene>
<dbReference type="Proteomes" id="UP000195077">
    <property type="component" value="Unassembled WGS sequence"/>
</dbReference>
<dbReference type="EMBL" id="NFEN01000105">
    <property type="protein sequence ID" value="OUA22022.1"/>
    <property type="molecule type" value="Genomic_DNA"/>
</dbReference>
<feature type="region of interest" description="Disordered" evidence="1">
    <location>
        <begin position="20"/>
        <end position="41"/>
    </location>
</feature>
<proteinExistence type="predicted"/>
<evidence type="ECO:0000313" key="4">
    <source>
        <dbReference type="Proteomes" id="UP000195077"/>
    </source>
</evidence>
<organism evidence="3 4">
    <name type="scientific">Bacillus thuringiensis</name>
    <dbReference type="NCBI Taxonomy" id="1428"/>
    <lineage>
        <taxon>Bacteria</taxon>
        <taxon>Bacillati</taxon>
        <taxon>Bacillota</taxon>
        <taxon>Bacilli</taxon>
        <taxon>Bacillales</taxon>
        <taxon>Bacillaceae</taxon>
        <taxon>Bacillus</taxon>
        <taxon>Bacillus cereus group</taxon>
    </lineage>
</organism>
<name>A0A9X6KW84_BACTU</name>
<dbReference type="AlphaFoldDB" id="A0A9X6KW84"/>
<dbReference type="PROSITE" id="PS51257">
    <property type="entry name" value="PROKAR_LIPOPROTEIN"/>
    <property type="match status" value="1"/>
</dbReference>